<evidence type="ECO:0000313" key="2">
    <source>
        <dbReference type="EMBL" id="KAK2141325.1"/>
    </source>
</evidence>
<dbReference type="AlphaFoldDB" id="A0AAD9MQ54"/>
<feature type="non-terminal residue" evidence="2">
    <location>
        <position position="1"/>
    </location>
</feature>
<dbReference type="InterPro" id="IPR003609">
    <property type="entry name" value="Pan_app"/>
</dbReference>
<name>A0AAD9MQ54_9ANNE</name>
<sequence>MCSLFPVSSTQASDPCYNGGENKWTAKTDVYANSSLSIKNARTLEACRQSCVSNPECNGIEYKGSVSPGKCWILNHLEKPQLLPASGIIHETLERCVIADIDSCTNGGENKWTTKTDVHLNNGYLIIAARTLDACRQSCVSNPDCNAIDYKGSVSSGKCWIFIYLKDPQLLPESGTIHETLERCVLLAE</sequence>
<keyword evidence="3" id="KW-1185">Reference proteome</keyword>
<evidence type="ECO:0000259" key="1">
    <source>
        <dbReference type="PROSITE" id="PS50948"/>
    </source>
</evidence>
<gene>
    <name evidence="2" type="ORF">LSH36_1120g00022</name>
</gene>
<feature type="domain" description="Apple" evidence="1">
    <location>
        <begin position="104"/>
        <end position="189"/>
    </location>
</feature>
<proteinExistence type="predicted"/>
<protein>
    <recommendedName>
        <fullName evidence="1">Apple domain-containing protein</fullName>
    </recommendedName>
</protein>
<evidence type="ECO:0000313" key="3">
    <source>
        <dbReference type="Proteomes" id="UP001208570"/>
    </source>
</evidence>
<dbReference type="EMBL" id="JAODUP010001120">
    <property type="protein sequence ID" value="KAK2141325.1"/>
    <property type="molecule type" value="Genomic_DNA"/>
</dbReference>
<dbReference type="Gene3D" id="3.50.4.10">
    <property type="entry name" value="Hepatocyte Growth Factor"/>
    <property type="match status" value="2"/>
</dbReference>
<dbReference type="PROSITE" id="PS50948">
    <property type="entry name" value="PAN"/>
    <property type="match status" value="1"/>
</dbReference>
<reference evidence="2" key="1">
    <citation type="journal article" date="2023" name="Mol. Biol. Evol.">
        <title>Third-Generation Sequencing Reveals the Adaptive Role of the Epigenome in Three Deep-Sea Polychaetes.</title>
        <authorList>
            <person name="Perez M."/>
            <person name="Aroh O."/>
            <person name="Sun Y."/>
            <person name="Lan Y."/>
            <person name="Juniper S.K."/>
            <person name="Young C.R."/>
            <person name="Angers B."/>
            <person name="Qian P.Y."/>
        </authorList>
    </citation>
    <scope>NUCLEOTIDE SEQUENCE</scope>
    <source>
        <strain evidence="2">P08H-3</strain>
    </source>
</reference>
<accession>A0AAD9MQ54</accession>
<dbReference type="Proteomes" id="UP001208570">
    <property type="component" value="Unassembled WGS sequence"/>
</dbReference>
<comment type="caution">
    <text evidence="2">The sequence shown here is derived from an EMBL/GenBank/DDBJ whole genome shotgun (WGS) entry which is preliminary data.</text>
</comment>
<organism evidence="2 3">
    <name type="scientific">Paralvinella palmiformis</name>
    <dbReference type="NCBI Taxonomy" id="53620"/>
    <lineage>
        <taxon>Eukaryota</taxon>
        <taxon>Metazoa</taxon>
        <taxon>Spiralia</taxon>
        <taxon>Lophotrochozoa</taxon>
        <taxon>Annelida</taxon>
        <taxon>Polychaeta</taxon>
        <taxon>Sedentaria</taxon>
        <taxon>Canalipalpata</taxon>
        <taxon>Terebellida</taxon>
        <taxon>Terebelliformia</taxon>
        <taxon>Alvinellidae</taxon>
        <taxon>Paralvinella</taxon>
    </lineage>
</organism>
<dbReference type="Pfam" id="PF14295">
    <property type="entry name" value="PAN_4"/>
    <property type="match status" value="2"/>
</dbReference>